<keyword evidence="8" id="KW-1185">Reference proteome</keyword>
<dbReference type="Pfam" id="PF16135">
    <property type="entry name" value="TDBD"/>
    <property type="match status" value="1"/>
</dbReference>
<dbReference type="InterPro" id="IPR031307">
    <property type="entry name" value="Ninja_fam"/>
</dbReference>
<feature type="compositionally biased region" description="Polar residues" evidence="5">
    <location>
        <begin position="147"/>
        <end position="165"/>
    </location>
</feature>
<evidence type="ECO:0000313" key="8">
    <source>
        <dbReference type="Proteomes" id="UP000189701"/>
    </source>
</evidence>
<dbReference type="InterPro" id="IPR032308">
    <property type="entry name" value="TDBD"/>
</dbReference>
<feature type="region of interest" description="Disordered" evidence="5">
    <location>
        <begin position="122"/>
        <end position="263"/>
    </location>
</feature>
<feature type="compositionally biased region" description="Low complexity" evidence="5">
    <location>
        <begin position="166"/>
        <end position="176"/>
    </location>
</feature>
<dbReference type="GO" id="GO:0005634">
    <property type="term" value="C:nucleus"/>
    <property type="evidence" value="ECO:0007669"/>
    <property type="project" value="UniProtKB-SubCell"/>
</dbReference>
<feature type="domain" description="Ethylene-responsive binding factor-associated repression" evidence="6">
    <location>
        <begin position="18"/>
        <end position="45"/>
    </location>
</feature>
<dbReference type="RefSeq" id="XP_009787345.1">
    <property type="nucleotide sequence ID" value="XM_009789043.1"/>
</dbReference>
<evidence type="ECO:0000256" key="2">
    <source>
        <dbReference type="ARBA" id="ARBA00006081"/>
    </source>
</evidence>
<evidence type="ECO:0000259" key="6">
    <source>
        <dbReference type="Pfam" id="PF07897"/>
    </source>
</evidence>
<comment type="similarity">
    <text evidence="2 4">Belongs to the Ninja family.</text>
</comment>
<name>A0A1U7XLH7_NICSY</name>
<evidence type="ECO:0000256" key="3">
    <source>
        <dbReference type="ARBA" id="ARBA00023242"/>
    </source>
</evidence>
<gene>
    <name evidence="9" type="primary">LOC104235308</name>
</gene>
<reference evidence="8" key="1">
    <citation type="journal article" date="2013" name="Genome Biol.">
        <title>Reference genomes and transcriptomes of Nicotiana sylvestris and Nicotiana tomentosiformis.</title>
        <authorList>
            <person name="Sierro N."/>
            <person name="Battey J.N."/>
            <person name="Ouadi S."/>
            <person name="Bovet L."/>
            <person name="Goepfert S."/>
            <person name="Bakaher N."/>
            <person name="Peitsch M.C."/>
            <person name="Ivanov N.V."/>
        </authorList>
    </citation>
    <scope>NUCLEOTIDE SEQUENCE [LARGE SCALE GENOMIC DNA]</scope>
</reference>
<dbReference type="AlphaFoldDB" id="A0A1U7XLH7"/>
<accession>A0A1U7XLH7</accession>
<evidence type="ECO:0000259" key="7">
    <source>
        <dbReference type="Pfam" id="PF16135"/>
    </source>
</evidence>
<dbReference type="GeneID" id="104235308"/>
<dbReference type="eggNOG" id="ENOG502RY6H">
    <property type="taxonomic scope" value="Eukaryota"/>
</dbReference>
<feature type="compositionally biased region" description="Polar residues" evidence="5">
    <location>
        <begin position="177"/>
        <end position="194"/>
    </location>
</feature>
<dbReference type="InterPro" id="IPR012463">
    <property type="entry name" value="Ninja_motif"/>
</dbReference>
<organism evidence="8 9">
    <name type="scientific">Nicotiana sylvestris</name>
    <name type="common">Wood tobacco</name>
    <name type="synonym">South American tobacco</name>
    <dbReference type="NCBI Taxonomy" id="4096"/>
    <lineage>
        <taxon>Eukaryota</taxon>
        <taxon>Viridiplantae</taxon>
        <taxon>Streptophyta</taxon>
        <taxon>Embryophyta</taxon>
        <taxon>Tracheophyta</taxon>
        <taxon>Spermatophyta</taxon>
        <taxon>Magnoliopsida</taxon>
        <taxon>eudicotyledons</taxon>
        <taxon>Gunneridae</taxon>
        <taxon>Pentapetalae</taxon>
        <taxon>asterids</taxon>
        <taxon>lamiids</taxon>
        <taxon>Solanales</taxon>
        <taxon>Solanaceae</taxon>
        <taxon>Nicotianoideae</taxon>
        <taxon>Nicotianeae</taxon>
        <taxon>Nicotiana</taxon>
    </lineage>
</organism>
<sequence length="348" mass="38298">MSTVLMAKDYKMLELLKEDDNGIELSLGLSIGGSYSTKKSDDKILIECQRSQKRAIHREMMGNDEQISAQKVRRKGEICTSSYGCGTSKAAKRLNLGLNQDPYVNNQNPEVPFRAQNRGFRHYNENRDGNLSYKQCRSSDSEEDFSGKSSLKNCKVLSNGSPERCSSTISECQSSSPKGQSNSDNAQGIQLSTSGRKHTEFEQLTTNVIPIKEKQDQTVERKMQLGAKMGSSSHKQSSTYSDSIHNPNPTNQANAGQFSSPLKQIPNSEIKNCGISLLSRMPCVSTTGNGPNGKTLRGLLSRYNNRMEISIICVCHGKSFTPPEFVEHAGGVDVSHPLRHITVIPPCS</sequence>
<evidence type="ECO:0000313" key="9">
    <source>
        <dbReference type="RefSeq" id="XP_009787345.1"/>
    </source>
</evidence>
<dbReference type="GO" id="GO:0007165">
    <property type="term" value="P:signal transduction"/>
    <property type="evidence" value="ECO:0007669"/>
    <property type="project" value="InterPro"/>
</dbReference>
<dbReference type="Pfam" id="PF07897">
    <property type="entry name" value="EAR"/>
    <property type="match status" value="1"/>
</dbReference>
<comment type="function">
    <text evidence="4">Acts as a negative regulator of abscisic acid (ABA) response.</text>
</comment>
<proteinExistence type="inferred from homology"/>
<feature type="compositionally biased region" description="Polar residues" evidence="5">
    <location>
        <begin position="230"/>
        <end position="263"/>
    </location>
</feature>
<feature type="compositionally biased region" description="Basic and acidic residues" evidence="5">
    <location>
        <begin position="211"/>
        <end position="223"/>
    </location>
</feature>
<keyword evidence="3 4" id="KW-0539">Nucleus</keyword>
<evidence type="ECO:0000256" key="5">
    <source>
        <dbReference type="SAM" id="MobiDB-lite"/>
    </source>
</evidence>
<comment type="subcellular location">
    <subcellularLocation>
        <location evidence="1 4">Nucleus</location>
    </subcellularLocation>
</comment>
<evidence type="ECO:0000256" key="1">
    <source>
        <dbReference type="ARBA" id="ARBA00004123"/>
    </source>
</evidence>
<dbReference type="STRING" id="4096.A0A1U7XLH7"/>
<evidence type="ECO:0000256" key="4">
    <source>
        <dbReference type="RuleBase" id="RU369029"/>
    </source>
</evidence>
<dbReference type="GO" id="GO:0045892">
    <property type="term" value="P:negative regulation of DNA-templated transcription"/>
    <property type="evidence" value="ECO:0007669"/>
    <property type="project" value="TreeGrafter"/>
</dbReference>
<dbReference type="PANTHER" id="PTHR31413:SF15">
    <property type="entry name" value="NINJA-FAMILY PROTEIN"/>
    <property type="match status" value="1"/>
</dbReference>
<reference evidence="9" key="2">
    <citation type="submission" date="2025-08" db="UniProtKB">
        <authorList>
            <consortium name="RefSeq"/>
        </authorList>
    </citation>
    <scope>IDENTIFICATION</scope>
    <source>
        <tissue evidence="9">Leaf</tissue>
    </source>
</reference>
<dbReference type="KEGG" id="nsy:104235308"/>
<protein>
    <recommendedName>
        <fullName evidence="4">Ninja-family protein</fullName>
    </recommendedName>
    <alternativeName>
        <fullName evidence="4">ABI-binding protein</fullName>
    </alternativeName>
</protein>
<feature type="domain" description="Tify" evidence="7">
    <location>
        <begin position="310"/>
        <end position="342"/>
    </location>
</feature>
<dbReference type="Proteomes" id="UP000189701">
    <property type="component" value="Unplaced"/>
</dbReference>
<dbReference type="PANTHER" id="PTHR31413">
    <property type="entry name" value="AFP HOMOLOG 2"/>
    <property type="match status" value="1"/>
</dbReference>